<gene>
    <name evidence="7" type="ORF">GCM10011361_05240</name>
</gene>
<keyword evidence="3" id="KW-0133">Cell shape</keyword>
<evidence type="ECO:0000256" key="6">
    <source>
        <dbReference type="ARBA" id="ARBA00023316"/>
    </source>
</evidence>
<dbReference type="Gene3D" id="3.40.630.30">
    <property type="match status" value="1"/>
</dbReference>
<keyword evidence="6" id="KW-0961">Cell wall biogenesis/degradation</keyword>
<organism evidence="7 8">
    <name type="scientific">Muriicola marianensis</name>
    <dbReference type="NCBI Taxonomy" id="1324801"/>
    <lineage>
        <taxon>Bacteria</taxon>
        <taxon>Pseudomonadati</taxon>
        <taxon>Bacteroidota</taxon>
        <taxon>Flavobacteriia</taxon>
        <taxon>Flavobacteriales</taxon>
        <taxon>Flavobacteriaceae</taxon>
        <taxon>Muriicola</taxon>
    </lineage>
</organism>
<dbReference type="EMBL" id="BMFH01000001">
    <property type="protein sequence ID" value="GGD41100.1"/>
    <property type="molecule type" value="Genomic_DNA"/>
</dbReference>
<dbReference type="RefSeq" id="WP_188369150.1">
    <property type="nucleotide sequence ID" value="NZ_BMFH01000001.1"/>
</dbReference>
<keyword evidence="8" id="KW-1185">Reference proteome</keyword>
<evidence type="ECO:0000313" key="7">
    <source>
        <dbReference type="EMBL" id="GGD41100.1"/>
    </source>
</evidence>
<dbReference type="SUPFAM" id="SSF55729">
    <property type="entry name" value="Acyl-CoA N-acyltransferases (Nat)"/>
    <property type="match status" value="1"/>
</dbReference>
<evidence type="ECO:0000256" key="5">
    <source>
        <dbReference type="ARBA" id="ARBA00023315"/>
    </source>
</evidence>
<dbReference type="InterPro" id="IPR050644">
    <property type="entry name" value="PG_Glycine_Bridge_Synth"/>
</dbReference>
<evidence type="ECO:0000313" key="8">
    <source>
        <dbReference type="Proteomes" id="UP000625780"/>
    </source>
</evidence>
<evidence type="ECO:0000256" key="2">
    <source>
        <dbReference type="ARBA" id="ARBA00022679"/>
    </source>
</evidence>
<accession>A0ABQ1QT66</accession>
<dbReference type="InterPro" id="IPR016181">
    <property type="entry name" value="Acyl_CoA_acyltransferase"/>
</dbReference>
<proteinExistence type="inferred from homology"/>
<comment type="caution">
    <text evidence="7">The sequence shown here is derived from an EMBL/GenBank/DDBJ whole genome shotgun (WGS) entry which is preliminary data.</text>
</comment>
<keyword evidence="2" id="KW-0808">Transferase</keyword>
<keyword evidence="5" id="KW-0012">Acyltransferase</keyword>
<dbReference type="Proteomes" id="UP000625780">
    <property type="component" value="Unassembled WGS sequence"/>
</dbReference>
<dbReference type="PANTHER" id="PTHR36174:SF1">
    <property type="entry name" value="LIPID II:GLYCINE GLYCYLTRANSFERASE"/>
    <property type="match status" value="1"/>
</dbReference>
<evidence type="ECO:0008006" key="9">
    <source>
        <dbReference type="Google" id="ProtNLM"/>
    </source>
</evidence>
<comment type="similarity">
    <text evidence="1">Belongs to the FemABX family.</text>
</comment>
<dbReference type="InterPro" id="IPR003447">
    <property type="entry name" value="FEMABX"/>
</dbReference>
<protein>
    <recommendedName>
        <fullName evidence="9">GNAT family N-acetyltransferase</fullName>
    </recommendedName>
</protein>
<keyword evidence="4" id="KW-0573">Peptidoglycan synthesis</keyword>
<sequence>METLEETYSVRCIQDKPGWKEALKEFSWYDCYHTYDFNHSSKRSDEIPVLFSFCHNDACIAIPFLKRPIPGSRYNDITSVWGYGGPISKNLNELSIPLFKEALHEFFIEQKVVSVFSRLNPYLNNQEELLADLGIIEDIGPVVNIDLTLPLDLQRQVFSKTTKRYINKGRRLCHVRRSKEGKDILKFINLYYENMDRVDAKDSYYFNKDYVFDLLFSKDFETDLYIAELKESGEMISGAMMIKTNNIIQYHMSGTADKYLHLTPIRLLLDETRLDGTEAGYTYFNLGGGLGGRDDSLLHFKSSFSKDHKMFKVWKYIVNREEYDRLCLKNKGRTFKISETDYFPAYRDKD</sequence>
<reference evidence="8" key="1">
    <citation type="journal article" date="2019" name="Int. J. Syst. Evol. Microbiol.">
        <title>The Global Catalogue of Microorganisms (GCM) 10K type strain sequencing project: providing services to taxonomists for standard genome sequencing and annotation.</title>
        <authorList>
            <consortium name="The Broad Institute Genomics Platform"/>
            <consortium name="The Broad Institute Genome Sequencing Center for Infectious Disease"/>
            <person name="Wu L."/>
            <person name="Ma J."/>
        </authorList>
    </citation>
    <scope>NUCLEOTIDE SEQUENCE [LARGE SCALE GENOMIC DNA]</scope>
    <source>
        <strain evidence="8">CGMCC 1.12606</strain>
    </source>
</reference>
<evidence type="ECO:0000256" key="4">
    <source>
        <dbReference type="ARBA" id="ARBA00022984"/>
    </source>
</evidence>
<dbReference type="Pfam" id="PF02388">
    <property type="entry name" value="FemAB"/>
    <property type="match status" value="1"/>
</dbReference>
<evidence type="ECO:0000256" key="1">
    <source>
        <dbReference type="ARBA" id="ARBA00009943"/>
    </source>
</evidence>
<evidence type="ECO:0000256" key="3">
    <source>
        <dbReference type="ARBA" id="ARBA00022960"/>
    </source>
</evidence>
<name>A0ABQ1QT66_9FLAO</name>
<dbReference type="PANTHER" id="PTHR36174">
    <property type="entry name" value="LIPID II:GLYCINE GLYCYLTRANSFERASE"/>
    <property type="match status" value="1"/>
</dbReference>